<dbReference type="InterPro" id="IPR035069">
    <property type="entry name" value="TTHA1013/TTHA0281-like"/>
</dbReference>
<accession>A0A7C1ZS06</accession>
<dbReference type="SUPFAM" id="SSF143100">
    <property type="entry name" value="TTHA1013/TTHA0281-like"/>
    <property type="match status" value="1"/>
</dbReference>
<dbReference type="EMBL" id="DRIH01000046">
    <property type="protein sequence ID" value="HEC67452.1"/>
    <property type="molecule type" value="Genomic_DNA"/>
</dbReference>
<protein>
    <submittedName>
        <fullName evidence="2">Type II toxin-antitoxin system HicB family antitoxin</fullName>
    </submittedName>
</protein>
<dbReference type="Pfam" id="PF15919">
    <property type="entry name" value="HicB_lk_antitox"/>
    <property type="match status" value="1"/>
</dbReference>
<evidence type="ECO:0000313" key="2">
    <source>
        <dbReference type="EMBL" id="HEC67452.1"/>
    </source>
</evidence>
<proteinExistence type="predicted"/>
<organism evidence="2">
    <name type="scientific">Desulfofervidus auxilii</name>
    <dbReference type="NCBI Taxonomy" id="1621989"/>
    <lineage>
        <taxon>Bacteria</taxon>
        <taxon>Pseudomonadati</taxon>
        <taxon>Thermodesulfobacteriota</taxon>
        <taxon>Candidatus Desulfofervidia</taxon>
        <taxon>Candidatus Desulfofervidales</taxon>
        <taxon>Candidatus Desulfofervidaceae</taxon>
        <taxon>Candidatus Desulfofervidus</taxon>
    </lineage>
</organism>
<feature type="domain" description="HicB-like antitoxin of toxin-antitoxin system" evidence="1">
    <location>
        <begin position="13"/>
        <end position="63"/>
    </location>
</feature>
<dbReference type="InterPro" id="IPR051404">
    <property type="entry name" value="TA_system_antitoxin"/>
</dbReference>
<reference evidence="2" key="1">
    <citation type="journal article" date="2020" name="mSystems">
        <title>Genome- and Community-Level Interaction Insights into Carbon Utilization and Element Cycling Functions of Hydrothermarchaeota in Hydrothermal Sediment.</title>
        <authorList>
            <person name="Zhou Z."/>
            <person name="Liu Y."/>
            <person name="Xu W."/>
            <person name="Pan J."/>
            <person name="Luo Z.H."/>
            <person name="Li M."/>
        </authorList>
    </citation>
    <scope>NUCLEOTIDE SEQUENCE [LARGE SCALE GENOMIC DNA]</scope>
    <source>
        <strain evidence="2">HyVt-389</strain>
    </source>
</reference>
<gene>
    <name evidence="2" type="ORF">ENI35_01340</name>
</gene>
<comment type="caution">
    <text evidence="2">The sequence shown here is derived from an EMBL/GenBank/DDBJ whole genome shotgun (WGS) entry which is preliminary data.</text>
</comment>
<dbReference type="PANTHER" id="PTHR34504:SF4">
    <property type="entry name" value="ANTITOXIN HICB"/>
    <property type="match status" value="1"/>
</dbReference>
<dbReference type="Proteomes" id="UP000885738">
    <property type="component" value="Unassembled WGS sequence"/>
</dbReference>
<dbReference type="PANTHER" id="PTHR34504">
    <property type="entry name" value="ANTITOXIN HICB"/>
    <property type="match status" value="1"/>
</dbReference>
<dbReference type="InterPro" id="IPR031807">
    <property type="entry name" value="HicB-like"/>
</dbReference>
<sequence>MSVKSVKKAKLLPLLIEKDEDGFYVVECPLFSGCYTQGKTLDEALKNIQEVIELCLEEEENRQVLEDYNPQELSFYTLAYA</sequence>
<evidence type="ECO:0000259" key="1">
    <source>
        <dbReference type="Pfam" id="PF15919"/>
    </source>
</evidence>
<dbReference type="AlphaFoldDB" id="A0A7C1ZS06"/>
<name>A0A7C1ZS06_DESA2</name>
<dbReference type="Gene3D" id="3.30.160.250">
    <property type="match status" value="1"/>
</dbReference>